<organism evidence="2 3">
    <name type="scientific">Trifolium pratense</name>
    <name type="common">Red clover</name>
    <dbReference type="NCBI Taxonomy" id="57577"/>
    <lineage>
        <taxon>Eukaryota</taxon>
        <taxon>Viridiplantae</taxon>
        <taxon>Streptophyta</taxon>
        <taxon>Embryophyta</taxon>
        <taxon>Tracheophyta</taxon>
        <taxon>Spermatophyta</taxon>
        <taxon>Magnoliopsida</taxon>
        <taxon>eudicotyledons</taxon>
        <taxon>Gunneridae</taxon>
        <taxon>Pentapetalae</taxon>
        <taxon>rosids</taxon>
        <taxon>fabids</taxon>
        <taxon>Fabales</taxon>
        <taxon>Fabaceae</taxon>
        <taxon>Papilionoideae</taxon>
        <taxon>50 kb inversion clade</taxon>
        <taxon>NPAAA clade</taxon>
        <taxon>Hologalegina</taxon>
        <taxon>IRL clade</taxon>
        <taxon>Trifolieae</taxon>
        <taxon>Trifolium</taxon>
    </lineage>
</organism>
<gene>
    <name evidence="2" type="ORF">L195_g002084</name>
</gene>
<proteinExistence type="predicted"/>
<keyword evidence="2" id="KW-0687">Ribonucleoprotein</keyword>
<protein>
    <submittedName>
        <fullName evidence="2">Heterogeneous nuclear ribonucleoprotein q-like</fullName>
    </submittedName>
</protein>
<dbReference type="STRING" id="57577.A0A2K3NRG9"/>
<dbReference type="ExpressionAtlas" id="A0A2K3NRG9">
    <property type="expression patterns" value="baseline"/>
</dbReference>
<feature type="compositionally biased region" description="Gly residues" evidence="1">
    <location>
        <begin position="184"/>
        <end position="195"/>
    </location>
</feature>
<reference evidence="2 3" key="2">
    <citation type="journal article" date="2017" name="Front. Plant Sci.">
        <title>Gene Classification and Mining of Molecular Markers Useful in Red Clover (Trifolium pratense) Breeding.</title>
        <authorList>
            <person name="Istvanek J."/>
            <person name="Dluhosova J."/>
            <person name="Dluhos P."/>
            <person name="Patkova L."/>
            <person name="Nedelnik J."/>
            <person name="Repkova J."/>
        </authorList>
    </citation>
    <scope>NUCLEOTIDE SEQUENCE [LARGE SCALE GENOMIC DNA]</scope>
    <source>
        <strain evidence="3">cv. Tatra</strain>
        <tissue evidence="2">Young leaves</tissue>
    </source>
</reference>
<evidence type="ECO:0000313" key="2">
    <source>
        <dbReference type="EMBL" id="PNY05630.1"/>
    </source>
</evidence>
<name>A0A2K3NRG9_TRIPR</name>
<feature type="region of interest" description="Disordered" evidence="1">
    <location>
        <begin position="163"/>
        <end position="218"/>
    </location>
</feature>
<reference evidence="2 3" key="1">
    <citation type="journal article" date="2014" name="Am. J. Bot.">
        <title>Genome assembly and annotation for red clover (Trifolium pratense; Fabaceae).</title>
        <authorList>
            <person name="Istvanek J."/>
            <person name="Jaros M."/>
            <person name="Krenek A."/>
            <person name="Repkova J."/>
        </authorList>
    </citation>
    <scope>NUCLEOTIDE SEQUENCE [LARGE SCALE GENOMIC DNA]</scope>
    <source>
        <strain evidence="3">cv. Tatra</strain>
        <tissue evidence="2">Young leaves</tissue>
    </source>
</reference>
<sequence length="218" mass="23366">MKVINIAHNLVQHDRSKHIEIDRHFIKEKLDSRLITTAYIPSGHRLADVLTKNLPTERSNQLTCKLRMIYIHQLEGQMLECSLAKPQADQKAGVSNTQNQGLLPSYPPHVGYGLVGNPYGALGAGFGAPGLAQPLMYGPGQTPAGMAMMPMLLADGRIGYVLQQPGLQPHTPPSHQRGGRNDSGSGGGGSGGGSRNPGSSSKGRHSNDSGQGRRYRPY</sequence>
<accession>A0A2K3NRG9</accession>
<comment type="caution">
    <text evidence="2">The sequence shown here is derived from an EMBL/GenBank/DDBJ whole genome shotgun (WGS) entry which is preliminary data.</text>
</comment>
<dbReference type="GO" id="GO:1990904">
    <property type="term" value="C:ribonucleoprotein complex"/>
    <property type="evidence" value="ECO:0007669"/>
    <property type="project" value="UniProtKB-KW"/>
</dbReference>
<dbReference type="AlphaFoldDB" id="A0A2K3NRG9"/>
<dbReference type="EMBL" id="ASHM01000892">
    <property type="protein sequence ID" value="PNY05630.1"/>
    <property type="molecule type" value="Genomic_DNA"/>
</dbReference>
<dbReference type="CDD" id="cd09272">
    <property type="entry name" value="RNase_HI_RT_Ty1"/>
    <property type="match status" value="1"/>
</dbReference>
<evidence type="ECO:0000256" key="1">
    <source>
        <dbReference type="SAM" id="MobiDB-lite"/>
    </source>
</evidence>
<dbReference type="Proteomes" id="UP000236291">
    <property type="component" value="Unassembled WGS sequence"/>
</dbReference>
<evidence type="ECO:0000313" key="3">
    <source>
        <dbReference type="Proteomes" id="UP000236291"/>
    </source>
</evidence>